<feature type="compositionally biased region" description="Low complexity" evidence="1">
    <location>
        <begin position="78"/>
        <end position="98"/>
    </location>
</feature>
<dbReference type="EMBL" id="AXCV01000103">
    <property type="protein sequence ID" value="KGO32086.1"/>
    <property type="molecule type" value="Genomic_DNA"/>
</dbReference>
<name>A0ABR4XSE8_9LACO</name>
<gene>
    <name evidence="3" type="ORF">Q757_03155</name>
</gene>
<dbReference type="Proteomes" id="UP000030023">
    <property type="component" value="Unassembled WGS sequence"/>
</dbReference>
<feature type="compositionally biased region" description="Polar residues" evidence="1">
    <location>
        <begin position="63"/>
        <end position="77"/>
    </location>
</feature>
<evidence type="ECO:0000313" key="3">
    <source>
        <dbReference type="EMBL" id="KGO32086.1"/>
    </source>
</evidence>
<evidence type="ECO:0000256" key="1">
    <source>
        <dbReference type="SAM" id="MobiDB-lite"/>
    </source>
</evidence>
<comment type="caution">
    <text evidence="3">The sequence shown here is derived from an EMBL/GenBank/DDBJ whole genome shotgun (WGS) entry which is preliminary data.</text>
</comment>
<keyword evidence="2" id="KW-0472">Membrane</keyword>
<feature type="compositionally biased region" description="Basic residues" evidence="1">
    <location>
        <begin position="46"/>
        <end position="56"/>
    </location>
</feature>
<keyword evidence="2" id="KW-1133">Transmembrane helix</keyword>
<evidence type="ECO:0000313" key="4">
    <source>
        <dbReference type="Proteomes" id="UP000030023"/>
    </source>
</evidence>
<protein>
    <recommendedName>
        <fullName evidence="5">DUF4767 domain-containing protein</fullName>
    </recommendedName>
</protein>
<keyword evidence="2" id="KW-0812">Transmembrane</keyword>
<proteinExistence type="predicted"/>
<feature type="region of interest" description="Disordered" evidence="1">
    <location>
        <begin position="42"/>
        <end position="103"/>
    </location>
</feature>
<organism evidence="3 4">
    <name type="scientific">Oenococcus alcoholitolerans</name>
    <dbReference type="NCBI Taxonomy" id="931074"/>
    <lineage>
        <taxon>Bacteria</taxon>
        <taxon>Bacillati</taxon>
        <taxon>Bacillota</taxon>
        <taxon>Bacilli</taxon>
        <taxon>Lactobacillales</taxon>
        <taxon>Lactobacillaceae</taxon>
        <taxon>Oenococcus</taxon>
    </lineage>
</organism>
<keyword evidence="4" id="KW-1185">Reference proteome</keyword>
<reference evidence="3 4" key="1">
    <citation type="journal article" date="2014" name="Antonie Van Leeuwenhoek">
        <title>Oenococcus alcoholitolerans sp. nov., a lactic acid bacteria isolated from cachaca and ethanol fermentation processes.</title>
        <authorList>
            <person name="Badotti F."/>
            <person name="Moreira A.P."/>
            <person name="Tonon L.A."/>
            <person name="de Lucena B.T."/>
            <person name="Gomes Fde C."/>
            <person name="Kruger R."/>
            <person name="Thompson C.C."/>
            <person name="de Morais M.A.Jr."/>
            <person name="Rosa C.A."/>
            <person name="Thompson F.L."/>
        </authorList>
    </citation>
    <scope>NUCLEOTIDE SEQUENCE [LARGE SCALE GENOMIC DNA]</scope>
    <source>
        <strain evidence="3 4">UFRJ-M7.2.18</strain>
    </source>
</reference>
<evidence type="ECO:0008006" key="5">
    <source>
        <dbReference type="Google" id="ProtNLM"/>
    </source>
</evidence>
<sequence length="238" mass="26563">MLKNKSFIYIVIAAIIGIAAGFSVCLFALDSINQPIKNKQAEIKKTVKRSQIKRKTKADTQDQKSSSATGSKINSDPSARSSIGSNSSSSVSDPNSSNQQADSMKMFNGLPQRPQLALLITKMFDGKPFDNTNYQIFMGLPNAIVIYDNGEGIGGWPDHVMKFIDKHNGDWDEYAPHTTTDNADSNQFNTSWQYYQTFSDDQLIKEYYSSQQQKLAIQHIESMVDLSRNTEVFPALPN</sequence>
<evidence type="ECO:0000256" key="2">
    <source>
        <dbReference type="SAM" id="Phobius"/>
    </source>
</evidence>
<feature type="transmembrane region" description="Helical" evidence="2">
    <location>
        <begin position="6"/>
        <end position="29"/>
    </location>
</feature>
<accession>A0ABR4XSE8</accession>